<dbReference type="EMBL" id="JAGPYM010000002">
    <property type="protein sequence ID" value="KAH6898108.1"/>
    <property type="molecule type" value="Genomic_DNA"/>
</dbReference>
<proteinExistence type="predicted"/>
<feature type="region of interest" description="Disordered" evidence="1">
    <location>
        <begin position="21"/>
        <end position="47"/>
    </location>
</feature>
<dbReference type="Proteomes" id="UP000777438">
    <property type="component" value="Unassembled WGS sequence"/>
</dbReference>
<organism evidence="2 3">
    <name type="scientific">Thelonectria olida</name>
    <dbReference type="NCBI Taxonomy" id="1576542"/>
    <lineage>
        <taxon>Eukaryota</taxon>
        <taxon>Fungi</taxon>
        <taxon>Dikarya</taxon>
        <taxon>Ascomycota</taxon>
        <taxon>Pezizomycotina</taxon>
        <taxon>Sordariomycetes</taxon>
        <taxon>Hypocreomycetidae</taxon>
        <taxon>Hypocreales</taxon>
        <taxon>Nectriaceae</taxon>
        <taxon>Thelonectria</taxon>
    </lineage>
</organism>
<keyword evidence="3" id="KW-1185">Reference proteome</keyword>
<sequence length="150" mass="16458">MEILLVSFCRLQHAWRAPAAATKSRREQQKGPCHSLPKTPSASSHAREPKIMRFSAHLVSYLTTVSIRTILCPPCPHYCDLCRTSCTPSMYCMCSAGAGVWWCNAWCSSTTLLVDESDQLKKKIAVTACAKVWSTTSVGTAASRQCNVST</sequence>
<evidence type="ECO:0000313" key="2">
    <source>
        <dbReference type="EMBL" id="KAH6898108.1"/>
    </source>
</evidence>
<comment type="caution">
    <text evidence="2">The sequence shown here is derived from an EMBL/GenBank/DDBJ whole genome shotgun (WGS) entry which is preliminary data.</text>
</comment>
<dbReference type="AlphaFoldDB" id="A0A9P8WFX2"/>
<gene>
    <name evidence="2" type="ORF">B0T10DRAFT_471816</name>
</gene>
<reference evidence="2 3" key="1">
    <citation type="journal article" date="2021" name="Nat. Commun.">
        <title>Genetic determinants of endophytism in the Arabidopsis root mycobiome.</title>
        <authorList>
            <person name="Mesny F."/>
            <person name="Miyauchi S."/>
            <person name="Thiergart T."/>
            <person name="Pickel B."/>
            <person name="Atanasova L."/>
            <person name="Karlsson M."/>
            <person name="Huettel B."/>
            <person name="Barry K.W."/>
            <person name="Haridas S."/>
            <person name="Chen C."/>
            <person name="Bauer D."/>
            <person name="Andreopoulos W."/>
            <person name="Pangilinan J."/>
            <person name="LaButti K."/>
            <person name="Riley R."/>
            <person name="Lipzen A."/>
            <person name="Clum A."/>
            <person name="Drula E."/>
            <person name="Henrissat B."/>
            <person name="Kohler A."/>
            <person name="Grigoriev I.V."/>
            <person name="Martin F.M."/>
            <person name="Hacquard S."/>
        </authorList>
    </citation>
    <scope>NUCLEOTIDE SEQUENCE [LARGE SCALE GENOMIC DNA]</scope>
    <source>
        <strain evidence="2 3">MPI-CAGE-CH-0241</strain>
    </source>
</reference>
<name>A0A9P8WFX2_9HYPO</name>
<evidence type="ECO:0000256" key="1">
    <source>
        <dbReference type="SAM" id="MobiDB-lite"/>
    </source>
</evidence>
<evidence type="ECO:0000313" key="3">
    <source>
        <dbReference type="Proteomes" id="UP000777438"/>
    </source>
</evidence>
<accession>A0A9P8WFX2</accession>
<protein>
    <submittedName>
        <fullName evidence="2">Uncharacterized protein</fullName>
    </submittedName>
</protein>